<dbReference type="eggNOG" id="COG1316">
    <property type="taxonomic scope" value="Bacteria"/>
</dbReference>
<feature type="domain" description="LytR/CpsA/Psr regulator C-terminal" evidence="4">
    <location>
        <begin position="359"/>
        <end position="445"/>
    </location>
</feature>
<evidence type="ECO:0000313" key="6">
    <source>
        <dbReference type="Proteomes" id="UP000010478"/>
    </source>
</evidence>
<dbReference type="KEGG" id="oni:Osc7112_1266"/>
<dbReference type="InterPro" id="IPR027381">
    <property type="entry name" value="LytR/CpsA/Psr_C"/>
</dbReference>
<keyword evidence="2" id="KW-0812">Transmembrane</keyword>
<dbReference type="Proteomes" id="UP000010478">
    <property type="component" value="Chromosome"/>
</dbReference>
<gene>
    <name evidence="5" type="ORF">Osc7112_1266</name>
</gene>
<dbReference type="Pfam" id="PF13399">
    <property type="entry name" value="LytR_C"/>
    <property type="match status" value="1"/>
</dbReference>
<protein>
    <submittedName>
        <fullName evidence="5">Transcriptional attenuator, LytR family</fullName>
    </submittedName>
</protein>
<name>K9VE83_9CYAN</name>
<comment type="similarity">
    <text evidence="1">Belongs to the LytR/CpsA/Psr (LCP) family.</text>
</comment>
<proteinExistence type="inferred from homology"/>
<evidence type="ECO:0000313" key="5">
    <source>
        <dbReference type="EMBL" id="AFZ05809.1"/>
    </source>
</evidence>
<dbReference type="STRING" id="179408.Osc7112_1266"/>
<dbReference type="AlphaFoldDB" id="K9VE83"/>
<dbReference type="InterPro" id="IPR004474">
    <property type="entry name" value="LytR_CpsA_psr"/>
</dbReference>
<feature type="transmembrane region" description="Helical" evidence="2">
    <location>
        <begin position="25"/>
        <end position="53"/>
    </location>
</feature>
<dbReference type="InterPro" id="IPR050922">
    <property type="entry name" value="LytR/CpsA/Psr_CW_biosynth"/>
</dbReference>
<evidence type="ECO:0000256" key="1">
    <source>
        <dbReference type="ARBA" id="ARBA00006068"/>
    </source>
</evidence>
<dbReference type="NCBIfam" id="TIGR00350">
    <property type="entry name" value="lytR_cpsA_psr"/>
    <property type="match status" value="1"/>
</dbReference>
<dbReference type="OrthoDB" id="305468at2"/>
<dbReference type="Gene3D" id="3.40.630.190">
    <property type="entry name" value="LCP protein"/>
    <property type="match status" value="1"/>
</dbReference>
<keyword evidence="6" id="KW-1185">Reference proteome</keyword>
<dbReference type="Gene3D" id="3.30.70.2390">
    <property type="match status" value="1"/>
</dbReference>
<evidence type="ECO:0000256" key="2">
    <source>
        <dbReference type="SAM" id="Phobius"/>
    </source>
</evidence>
<accession>K9VE83</accession>
<evidence type="ECO:0000259" key="3">
    <source>
        <dbReference type="Pfam" id="PF03816"/>
    </source>
</evidence>
<keyword evidence="2" id="KW-0472">Membrane</keyword>
<dbReference type="EMBL" id="CP003614">
    <property type="protein sequence ID" value="AFZ05809.1"/>
    <property type="molecule type" value="Genomic_DNA"/>
</dbReference>
<dbReference type="PATRIC" id="fig|179408.3.peg.1542"/>
<evidence type="ECO:0000259" key="4">
    <source>
        <dbReference type="Pfam" id="PF13399"/>
    </source>
</evidence>
<dbReference type="RefSeq" id="WP_015175133.1">
    <property type="nucleotide sequence ID" value="NC_019729.1"/>
</dbReference>
<sequence length="449" mass="49890" precursor="true">MKNLSIFKRDFVTPVDQTSRKKPKFFLYIVGLFFLVFTAAISATLGAITALLAPVEPPIINRVLEATGFDYLSSNRSGYRLSRSVNILILGIDGVPEAAANSPKIFNGRSDTILLFHLDPRDKSISLLSVPRDTQVEVPGISFSKISEANARGGAALATRLVSSMLNNTTIERYVRVSSNAFRELVDLLGGVEVFVPRAMSYTDTAQKLKINLGKGWQTLNGEQAEQFARFRNDGLGDIGRIQRQQSLIQAIRDRLASPSVLVRLPQIVRLMQKYVDTNLNYEEILTLANFGLQLDRDNFKMVMLPGRSSSETGDLRSYWMVDALGRDRIMTQYFNQSVPDFAQGRFRNPTESVLPKNLKIAVQNASSKPTAAKTVSEFLTKKGFFNVSVVQDSPQKQRQSQIIVQQGDLEAANLLQKELGGGKLEASSTGEINSDLTLRVGEDWVKRF</sequence>
<dbReference type="HOGENOM" id="CLU_016455_5_1_3"/>
<reference evidence="5 6" key="1">
    <citation type="submission" date="2012-05" db="EMBL/GenBank/DDBJ databases">
        <title>Finished chromosome of genome of Oscillatoria sp. PCC 7112.</title>
        <authorList>
            <consortium name="US DOE Joint Genome Institute"/>
            <person name="Gugger M."/>
            <person name="Coursin T."/>
            <person name="Rippka R."/>
            <person name="Tandeau De Marsac N."/>
            <person name="Huntemann M."/>
            <person name="Wei C.-L."/>
            <person name="Han J."/>
            <person name="Detter J.C."/>
            <person name="Han C."/>
            <person name="Tapia R."/>
            <person name="Davenport K."/>
            <person name="Daligault H."/>
            <person name="Erkkila T."/>
            <person name="Gu W."/>
            <person name="Munk A.C.C."/>
            <person name="Teshima H."/>
            <person name="Xu Y."/>
            <person name="Chain P."/>
            <person name="Chen A."/>
            <person name="Krypides N."/>
            <person name="Mavromatis K."/>
            <person name="Markowitz V."/>
            <person name="Szeto E."/>
            <person name="Ivanova N."/>
            <person name="Mikhailova N."/>
            <person name="Ovchinnikova G."/>
            <person name="Pagani I."/>
            <person name="Pati A."/>
            <person name="Goodwin L."/>
            <person name="Peters L."/>
            <person name="Pitluck S."/>
            <person name="Woyke T."/>
            <person name="Kerfeld C."/>
        </authorList>
    </citation>
    <scope>NUCLEOTIDE SEQUENCE [LARGE SCALE GENOMIC DNA]</scope>
    <source>
        <strain evidence="5 6">PCC 7112</strain>
    </source>
</reference>
<dbReference type="Pfam" id="PF03816">
    <property type="entry name" value="LytR_cpsA_psr"/>
    <property type="match status" value="1"/>
</dbReference>
<feature type="domain" description="Cell envelope-related transcriptional attenuator" evidence="3">
    <location>
        <begin position="109"/>
        <end position="257"/>
    </location>
</feature>
<dbReference type="PANTHER" id="PTHR33392:SF6">
    <property type="entry name" value="POLYISOPRENYL-TEICHOIC ACID--PEPTIDOGLYCAN TEICHOIC ACID TRANSFERASE TAGU"/>
    <property type="match status" value="1"/>
</dbReference>
<dbReference type="PANTHER" id="PTHR33392">
    <property type="entry name" value="POLYISOPRENYL-TEICHOIC ACID--PEPTIDOGLYCAN TEICHOIC ACID TRANSFERASE TAGU"/>
    <property type="match status" value="1"/>
</dbReference>
<keyword evidence="2" id="KW-1133">Transmembrane helix</keyword>
<organism evidence="5 6">
    <name type="scientific">Phormidium nigroviride PCC 7112</name>
    <dbReference type="NCBI Taxonomy" id="179408"/>
    <lineage>
        <taxon>Bacteria</taxon>
        <taxon>Bacillati</taxon>
        <taxon>Cyanobacteriota</taxon>
        <taxon>Cyanophyceae</taxon>
        <taxon>Oscillatoriophycideae</taxon>
        <taxon>Oscillatoriales</taxon>
        <taxon>Oscillatoriaceae</taxon>
        <taxon>Phormidium</taxon>
    </lineage>
</organism>